<dbReference type="Proteomes" id="UP000198634">
    <property type="component" value="Unassembled WGS sequence"/>
</dbReference>
<dbReference type="GO" id="GO:0016020">
    <property type="term" value="C:membrane"/>
    <property type="evidence" value="ECO:0007669"/>
    <property type="project" value="UniProtKB-SubCell"/>
</dbReference>
<evidence type="ECO:0000313" key="8">
    <source>
        <dbReference type="Proteomes" id="UP000198634"/>
    </source>
</evidence>
<dbReference type="Pfam" id="PF13505">
    <property type="entry name" value="OMP_b-brl"/>
    <property type="match status" value="1"/>
</dbReference>
<protein>
    <submittedName>
        <fullName evidence="7">Opacity protein</fullName>
    </submittedName>
</protein>
<keyword evidence="8" id="KW-1185">Reference proteome</keyword>
<dbReference type="PANTHER" id="PTHR34001:SF3">
    <property type="entry name" value="BLL7405 PROTEIN"/>
    <property type="match status" value="1"/>
</dbReference>
<dbReference type="STRING" id="657014.SAMN04488092_103195"/>
<dbReference type="InterPro" id="IPR051692">
    <property type="entry name" value="OMP-like"/>
</dbReference>
<comment type="similarity">
    <text evidence="4">Belongs to the Omp25/RopB family.</text>
</comment>
<feature type="domain" description="Outer membrane protein beta-barrel" evidence="6">
    <location>
        <begin position="34"/>
        <end position="195"/>
    </location>
</feature>
<dbReference type="InterPro" id="IPR023614">
    <property type="entry name" value="Porin_dom_sf"/>
</dbReference>
<evidence type="ECO:0000256" key="5">
    <source>
        <dbReference type="SAM" id="SignalP"/>
    </source>
</evidence>
<dbReference type="SUPFAM" id="SSF56925">
    <property type="entry name" value="OMPA-like"/>
    <property type="match status" value="1"/>
</dbReference>
<reference evidence="7 8" key="1">
    <citation type="submission" date="2016-10" db="EMBL/GenBank/DDBJ databases">
        <authorList>
            <person name="de Groot N.N."/>
        </authorList>
    </citation>
    <scope>NUCLEOTIDE SEQUENCE [LARGE SCALE GENOMIC DNA]</scope>
    <source>
        <strain evidence="7 8">DSM 22007</strain>
    </source>
</reference>
<dbReference type="EMBL" id="FOEP01000003">
    <property type="protein sequence ID" value="SEP98495.1"/>
    <property type="molecule type" value="Genomic_DNA"/>
</dbReference>
<name>A0A1H9CB65_9RHOB</name>
<keyword evidence="2 5" id="KW-0732">Signal</keyword>
<evidence type="ECO:0000313" key="7">
    <source>
        <dbReference type="EMBL" id="SEP98495.1"/>
    </source>
</evidence>
<evidence type="ECO:0000256" key="2">
    <source>
        <dbReference type="ARBA" id="ARBA00022729"/>
    </source>
</evidence>
<feature type="signal peptide" evidence="5">
    <location>
        <begin position="1"/>
        <end position="22"/>
    </location>
</feature>
<organism evidence="7 8">
    <name type="scientific">Thalassovita taeanensis</name>
    <dbReference type="NCBI Taxonomy" id="657014"/>
    <lineage>
        <taxon>Bacteria</taxon>
        <taxon>Pseudomonadati</taxon>
        <taxon>Pseudomonadota</taxon>
        <taxon>Alphaproteobacteria</taxon>
        <taxon>Rhodobacterales</taxon>
        <taxon>Roseobacteraceae</taxon>
        <taxon>Thalassovita</taxon>
    </lineage>
</organism>
<keyword evidence="3" id="KW-0472">Membrane</keyword>
<dbReference type="PANTHER" id="PTHR34001">
    <property type="entry name" value="BLL7405 PROTEIN"/>
    <property type="match status" value="1"/>
</dbReference>
<feature type="chain" id="PRO_5009300863" evidence="5">
    <location>
        <begin position="23"/>
        <end position="195"/>
    </location>
</feature>
<dbReference type="Gene3D" id="2.40.160.10">
    <property type="entry name" value="Porin"/>
    <property type="match status" value="1"/>
</dbReference>
<dbReference type="AlphaFoldDB" id="A0A1H9CB65"/>
<dbReference type="OrthoDB" id="268975at2"/>
<comment type="subcellular location">
    <subcellularLocation>
        <location evidence="1">Membrane</location>
    </subcellularLocation>
</comment>
<gene>
    <name evidence="7" type="ORF">SAMN04488092_103195</name>
</gene>
<dbReference type="InterPro" id="IPR011250">
    <property type="entry name" value="OMP/PagP_B-barrel"/>
</dbReference>
<evidence type="ECO:0000256" key="4">
    <source>
        <dbReference type="ARBA" id="ARBA00038306"/>
    </source>
</evidence>
<accession>A0A1H9CB65</accession>
<evidence type="ECO:0000256" key="1">
    <source>
        <dbReference type="ARBA" id="ARBA00004370"/>
    </source>
</evidence>
<evidence type="ECO:0000259" key="6">
    <source>
        <dbReference type="Pfam" id="PF13505"/>
    </source>
</evidence>
<proteinExistence type="inferred from homology"/>
<sequence length="195" mass="20023">MSVKTIAFAVLGTASLAAPAMAGTMTPPPAEPVIVAPAPARVTGDWTGVYGGVELGYADVSTSGAASVDGDGAIGGLVLGYDYDFGDWVVGAGLDYDWTDVELGGVKADNLARLKVRVGYDFGNGLLYGTAGAAKAFTDVAGDDTGYFAGVGYEHKLTEKVTVGGEVLYHQFDDFNGSGVDAEATTAQVKVNYRF</sequence>
<dbReference type="InterPro" id="IPR027385">
    <property type="entry name" value="Beta-barrel_OMP"/>
</dbReference>
<evidence type="ECO:0000256" key="3">
    <source>
        <dbReference type="ARBA" id="ARBA00023136"/>
    </source>
</evidence>
<dbReference type="RefSeq" id="WP_090269097.1">
    <property type="nucleotide sequence ID" value="NZ_FOEP01000003.1"/>
</dbReference>